<proteinExistence type="predicted"/>
<dbReference type="Gene3D" id="3.40.630.30">
    <property type="match status" value="1"/>
</dbReference>
<dbReference type="Pfam" id="PF13302">
    <property type="entry name" value="Acetyltransf_3"/>
    <property type="match status" value="1"/>
</dbReference>
<name>A0ABS4EXJ9_9CLOT</name>
<dbReference type="InterPro" id="IPR016181">
    <property type="entry name" value="Acyl_CoA_acyltransferase"/>
</dbReference>
<feature type="domain" description="N-acetyltransferase" evidence="1">
    <location>
        <begin position="1"/>
        <end position="144"/>
    </location>
</feature>
<dbReference type="PANTHER" id="PTHR43415:SF3">
    <property type="entry name" value="GNAT-FAMILY ACETYLTRANSFERASE"/>
    <property type="match status" value="1"/>
</dbReference>
<evidence type="ECO:0000259" key="1">
    <source>
        <dbReference type="PROSITE" id="PS51186"/>
    </source>
</evidence>
<organism evidence="2 3">
    <name type="scientific">Clostridium moniliforme</name>
    <dbReference type="NCBI Taxonomy" id="39489"/>
    <lineage>
        <taxon>Bacteria</taxon>
        <taxon>Bacillati</taxon>
        <taxon>Bacillota</taxon>
        <taxon>Clostridia</taxon>
        <taxon>Eubacteriales</taxon>
        <taxon>Clostridiaceae</taxon>
        <taxon>Clostridium</taxon>
    </lineage>
</organism>
<accession>A0ABS4EXJ9</accession>
<dbReference type="RefSeq" id="WP_209795457.1">
    <property type="nucleotide sequence ID" value="NZ_JAGGJZ010000001.1"/>
</dbReference>
<dbReference type="PANTHER" id="PTHR43415">
    <property type="entry name" value="SPERMIDINE N(1)-ACETYLTRANSFERASE"/>
    <property type="match status" value="1"/>
</dbReference>
<dbReference type="SUPFAM" id="SSF55729">
    <property type="entry name" value="Acyl-CoA N-acyltransferases (Nat)"/>
    <property type="match status" value="1"/>
</dbReference>
<comment type="caution">
    <text evidence="2">The sequence shown here is derived from an EMBL/GenBank/DDBJ whole genome shotgun (WGS) entry which is preliminary data.</text>
</comment>
<sequence length="144" mass="17333">MIRRGNLEDFDILFKWINDEDVIKFSRYRKKMTLEEFNSWFDDRIDKLFILEEDLFPIGQICYDAVGDEGIINYCVDKEERGKGYGKKLVKYLVDFTKENIDEINRLSAFVYKNNIQSTKIFKSLGFKIEEEKEDYVKYTFIIK</sequence>
<dbReference type="CDD" id="cd04301">
    <property type="entry name" value="NAT_SF"/>
    <property type="match status" value="1"/>
</dbReference>
<protein>
    <submittedName>
        <fullName evidence="2">RimJ/RimL family protein N-acetyltransferase</fullName>
    </submittedName>
</protein>
<dbReference type="InterPro" id="IPR000182">
    <property type="entry name" value="GNAT_dom"/>
</dbReference>
<gene>
    <name evidence="2" type="ORF">J2Z53_000303</name>
</gene>
<evidence type="ECO:0000313" key="3">
    <source>
        <dbReference type="Proteomes" id="UP000783390"/>
    </source>
</evidence>
<keyword evidence="3" id="KW-1185">Reference proteome</keyword>
<dbReference type="PROSITE" id="PS51186">
    <property type="entry name" value="GNAT"/>
    <property type="match status" value="1"/>
</dbReference>
<evidence type="ECO:0000313" key="2">
    <source>
        <dbReference type="EMBL" id="MBP1888724.1"/>
    </source>
</evidence>
<dbReference type="EMBL" id="JAGGJZ010000001">
    <property type="protein sequence ID" value="MBP1888724.1"/>
    <property type="molecule type" value="Genomic_DNA"/>
</dbReference>
<dbReference type="Proteomes" id="UP000783390">
    <property type="component" value="Unassembled WGS sequence"/>
</dbReference>
<reference evidence="2 3" key="1">
    <citation type="submission" date="2021-03" db="EMBL/GenBank/DDBJ databases">
        <title>Genomic Encyclopedia of Type Strains, Phase IV (KMG-IV): sequencing the most valuable type-strain genomes for metagenomic binning, comparative biology and taxonomic classification.</title>
        <authorList>
            <person name="Goeker M."/>
        </authorList>
    </citation>
    <scope>NUCLEOTIDE SEQUENCE [LARGE SCALE GENOMIC DNA]</scope>
    <source>
        <strain evidence="2 3">DSM 3984</strain>
    </source>
</reference>